<proteinExistence type="predicted"/>
<organism evidence="1 2">
    <name type="scientific">Bauhinia variegata</name>
    <name type="common">Purple orchid tree</name>
    <name type="synonym">Phanera variegata</name>
    <dbReference type="NCBI Taxonomy" id="167791"/>
    <lineage>
        <taxon>Eukaryota</taxon>
        <taxon>Viridiplantae</taxon>
        <taxon>Streptophyta</taxon>
        <taxon>Embryophyta</taxon>
        <taxon>Tracheophyta</taxon>
        <taxon>Spermatophyta</taxon>
        <taxon>Magnoliopsida</taxon>
        <taxon>eudicotyledons</taxon>
        <taxon>Gunneridae</taxon>
        <taxon>Pentapetalae</taxon>
        <taxon>rosids</taxon>
        <taxon>fabids</taxon>
        <taxon>Fabales</taxon>
        <taxon>Fabaceae</taxon>
        <taxon>Cercidoideae</taxon>
        <taxon>Cercideae</taxon>
        <taxon>Bauhiniinae</taxon>
        <taxon>Bauhinia</taxon>
    </lineage>
</organism>
<dbReference type="Proteomes" id="UP000828941">
    <property type="component" value="Chromosome 4"/>
</dbReference>
<evidence type="ECO:0000313" key="1">
    <source>
        <dbReference type="EMBL" id="KAI4348559.1"/>
    </source>
</evidence>
<name>A0ACB9PKN1_BAUVA</name>
<gene>
    <name evidence="1" type="ORF">L6164_009269</name>
</gene>
<protein>
    <submittedName>
        <fullName evidence="1">Uncharacterized protein</fullName>
    </submittedName>
</protein>
<accession>A0ACB9PKN1</accession>
<keyword evidence="2" id="KW-1185">Reference proteome</keyword>
<dbReference type="EMBL" id="CM039429">
    <property type="protein sequence ID" value="KAI4348559.1"/>
    <property type="molecule type" value="Genomic_DNA"/>
</dbReference>
<reference evidence="1 2" key="1">
    <citation type="journal article" date="2022" name="DNA Res.">
        <title>Chromosomal-level genome assembly of the orchid tree Bauhinia variegata (Leguminosae; Cercidoideae) supports the allotetraploid origin hypothesis of Bauhinia.</title>
        <authorList>
            <person name="Zhong Y."/>
            <person name="Chen Y."/>
            <person name="Zheng D."/>
            <person name="Pang J."/>
            <person name="Liu Y."/>
            <person name="Luo S."/>
            <person name="Meng S."/>
            <person name="Qian L."/>
            <person name="Wei D."/>
            <person name="Dai S."/>
            <person name="Zhou R."/>
        </authorList>
    </citation>
    <scope>NUCLEOTIDE SEQUENCE [LARGE SCALE GENOMIC DNA]</scope>
    <source>
        <strain evidence="1">BV-YZ2020</strain>
    </source>
</reference>
<evidence type="ECO:0000313" key="2">
    <source>
        <dbReference type="Proteomes" id="UP000828941"/>
    </source>
</evidence>
<comment type="caution">
    <text evidence="1">The sequence shown here is derived from an EMBL/GenBank/DDBJ whole genome shotgun (WGS) entry which is preliminary data.</text>
</comment>
<sequence>MLTSPAALTRKSILSSHTVKFSGRPPSHSGYQSLLSPTTPIQASTIRYSLRHSYPYPLNSSHGVFSKKLGGSGMGFGRLGFDNLQFSAVADDGSGRNGGSGSRNVGGRGDGSGNEGTGGGGEKWSFLSRILKKLESMNTLGSSVWWVFGFYCIVMGGPALLQVCPLLYGLTEVFLDFDVFFNIFGIVMACIIFFVFFCFIVIVATVALAYAVKMREGASDADIRSLPKYRFSQSNLLVMVDDNQKQVVKARTDTDNSNHASELSLHPDDSMEQNSIAFPAPTFFIVDASADGFGLKQPAPSANSISSEVCQCHTGTATELLQCTYSPSEHHLLVLR</sequence>